<dbReference type="Proteomes" id="UP001227192">
    <property type="component" value="Unassembled WGS sequence"/>
</dbReference>
<dbReference type="AlphaFoldDB" id="A0AAI9T6Z9"/>
<name>A0AAI9T6Z9_PENTH</name>
<evidence type="ECO:0000313" key="1">
    <source>
        <dbReference type="EMBL" id="KAJ9481960.1"/>
    </source>
</evidence>
<accession>A0AAI9T6Z9</accession>
<reference evidence="1" key="1">
    <citation type="submission" date="2015-06" db="EMBL/GenBank/DDBJ databases">
        <authorList>
            <person name="Nguyen H."/>
        </authorList>
    </citation>
    <scope>NUCLEOTIDE SEQUENCE</scope>
    <source>
        <strain evidence="1">DAOM 180753</strain>
    </source>
</reference>
<comment type="caution">
    <text evidence="1">The sequence shown here is derived from an EMBL/GenBank/DDBJ whole genome shotgun (WGS) entry which is preliminary data.</text>
</comment>
<organism evidence="1 2">
    <name type="scientific">Penicillium thymicola</name>
    <dbReference type="NCBI Taxonomy" id="293382"/>
    <lineage>
        <taxon>Eukaryota</taxon>
        <taxon>Fungi</taxon>
        <taxon>Dikarya</taxon>
        <taxon>Ascomycota</taxon>
        <taxon>Pezizomycotina</taxon>
        <taxon>Eurotiomycetes</taxon>
        <taxon>Eurotiomycetidae</taxon>
        <taxon>Eurotiales</taxon>
        <taxon>Aspergillaceae</taxon>
        <taxon>Penicillium</taxon>
    </lineage>
</organism>
<dbReference type="EMBL" id="LACB01000647">
    <property type="protein sequence ID" value="KAJ9481960.1"/>
    <property type="molecule type" value="Genomic_DNA"/>
</dbReference>
<gene>
    <name evidence="1" type="ORF">VN97_g11491</name>
</gene>
<reference evidence="1" key="2">
    <citation type="journal article" date="2016" name="Fungal Biol.">
        <title>Ochratoxin A production by Penicillium thymicola.</title>
        <authorList>
            <person name="Nguyen H.D.T."/>
            <person name="McMullin D.R."/>
            <person name="Ponomareva E."/>
            <person name="Riley R."/>
            <person name="Pomraning K.R."/>
            <person name="Baker S.E."/>
            <person name="Seifert K.A."/>
        </authorList>
    </citation>
    <scope>NUCLEOTIDE SEQUENCE</scope>
    <source>
        <strain evidence="1">DAOM 180753</strain>
    </source>
</reference>
<keyword evidence="2" id="KW-1185">Reference proteome</keyword>
<proteinExistence type="predicted"/>
<evidence type="ECO:0000313" key="2">
    <source>
        <dbReference type="Proteomes" id="UP001227192"/>
    </source>
</evidence>
<protein>
    <submittedName>
        <fullName evidence="1">Uncharacterized protein</fullName>
    </submittedName>
</protein>
<sequence length="179" mass="20228">MNNCNTTKAVQTTDAFNTKFWDTNADRFLDWLKWEGSKSTTGGLCSLDEYEQYITSPYWIAGKAAAQASGEWSNPSLEMFQHFLKLSALGASDTVIQSIYTTLTTRGNASPQPIDPSAFNDITPDKWESYRAYLIPGKISTGDFGISVGETFQYWQLNADYRTTAYTYRDFLKDAGYYK</sequence>